<evidence type="ECO:0000256" key="4">
    <source>
        <dbReference type="ARBA" id="ARBA00022643"/>
    </source>
</evidence>
<evidence type="ECO:0000259" key="9">
    <source>
        <dbReference type="Pfam" id="PF01207"/>
    </source>
</evidence>
<keyword evidence="3" id="KW-0285">Flavoprotein</keyword>
<evidence type="ECO:0000256" key="2">
    <source>
        <dbReference type="ARBA" id="ARBA00022555"/>
    </source>
</evidence>
<dbReference type="PANTHER" id="PTHR42907">
    <property type="entry name" value="FMN-LINKED OXIDOREDUCTASES SUPERFAMILY PROTEIN"/>
    <property type="match status" value="1"/>
</dbReference>
<evidence type="ECO:0000256" key="3">
    <source>
        <dbReference type="ARBA" id="ARBA00022630"/>
    </source>
</evidence>
<sequence length="328" mass="36624">MYPDRRFCIAPMMGWTDRHERYFLRLISGRAMLYTEMIPAAALLAGSPGRFLAHSAEESPLGLQVGGCEPEDLAQCAELGEAAGFDEININVGCPSAKVRSGRFGACLMAEPDLVSACFRCMVNRVGIPVTVKCRIGVDERDRYEDLLAFVETLAASGCRTFLVHARKAWLSGLSPKQNREIPPLHYDTVYRLKKEHPELEIIINGGIRSVDAAEAHLQVVDGVMVGREAYHNPFSFADIDRRLFGVAAAEPSRFQVLDQYKAYITEQLQSGVYLKHMTRHILGLFHGQPGARAWRRYLSEQVVDSKAGLEVLEVAEEGIRQQMRWAA</sequence>
<dbReference type="CDD" id="cd02801">
    <property type="entry name" value="DUS_like_FMN"/>
    <property type="match status" value="1"/>
</dbReference>
<proteinExistence type="inferred from homology"/>
<dbReference type="InterPro" id="IPR013785">
    <property type="entry name" value="Aldolase_TIM"/>
</dbReference>
<reference evidence="10" key="1">
    <citation type="submission" date="2018-05" db="EMBL/GenBank/DDBJ databases">
        <authorList>
            <person name="Lanie J.A."/>
            <person name="Ng W.-L."/>
            <person name="Kazmierczak K.M."/>
            <person name="Andrzejewski T.M."/>
            <person name="Davidsen T.M."/>
            <person name="Wayne K.J."/>
            <person name="Tettelin H."/>
            <person name="Glass J.I."/>
            <person name="Rusch D."/>
            <person name="Podicherti R."/>
            <person name="Tsui H.-C.T."/>
            <person name="Winkler M.E."/>
        </authorList>
    </citation>
    <scope>NUCLEOTIDE SEQUENCE</scope>
</reference>
<dbReference type="NCBIfam" id="TIGR00742">
    <property type="entry name" value="yjbN"/>
    <property type="match status" value="1"/>
</dbReference>
<evidence type="ECO:0000256" key="8">
    <source>
        <dbReference type="ARBA" id="ARBA00023002"/>
    </source>
</evidence>
<dbReference type="InterPro" id="IPR001269">
    <property type="entry name" value="DUS_fam"/>
</dbReference>
<gene>
    <name evidence="10" type="ORF">METZ01_LOCUS107768</name>
</gene>
<dbReference type="EMBL" id="UINC01012595">
    <property type="protein sequence ID" value="SVA54914.1"/>
    <property type="molecule type" value="Genomic_DNA"/>
</dbReference>
<evidence type="ECO:0000256" key="1">
    <source>
        <dbReference type="ARBA" id="ARBA00001917"/>
    </source>
</evidence>
<dbReference type="NCBIfam" id="NF008774">
    <property type="entry name" value="PRK11815.1"/>
    <property type="match status" value="1"/>
</dbReference>
<comment type="cofactor">
    <cofactor evidence="1">
        <name>FMN</name>
        <dbReference type="ChEBI" id="CHEBI:58210"/>
    </cofactor>
</comment>
<dbReference type="GO" id="GO:0050660">
    <property type="term" value="F:flavin adenine dinucleotide binding"/>
    <property type="evidence" value="ECO:0007669"/>
    <property type="project" value="InterPro"/>
</dbReference>
<dbReference type="Pfam" id="PF01207">
    <property type="entry name" value="Dus"/>
    <property type="match status" value="1"/>
</dbReference>
<evidence type="ECO:0000256" key="5">
    <source>
        <dbReference type="ARBA" id="ARBA00022694"/>
    </source>
</evidence>
<keyword evidence="2" id="KW-0820">tRNA-binding</keyword>
<keyword evidence="8" id="KW-0560">Oxidoreductase</keyword>
<feature type="domain" description="DUS-like FMN-binding" evidence="9">
    <location>
        <begin position="9"/>
        <end position="313"/>
    </location>
</feature>
<dbReference type="InterPro" id="IPR004653">
    <property type="entry name" value="DusA"/>
</dbReference>
<dbReference type="AlphaFoldDB" id="A0A381WQZ4"/>
<dbReference type="PROSITE" id="PS01136">
    <property type="entry name" value="UPF0034"/>
    <property type="match status" value="1"/>
</dbReference>
<dbReference type="InterPro" id="IPR035587">
    <property type="entry name" value="DUS-like_FMN-bd"/>
</dbReference>
<dbReference type="Gene3D" id="1.20.120.1460">
    <property type="match status" value="1"/>
</dbReference>
<dbReference type="HAMAP" id="MF_02041">
    <property type="entry name" value="DusA_subfam"/>
    <property type="match status" value="1"/>
</dbReference>
<dbReference type="PIRSF" id="PIRSF006621">
    <property type="entry name" value="Dus"/>
    <property type="match status" value="1"/>
</dbReference>
<protein>
    <recommendedName>
        <fullName evidence="9">DUS-like FMN-binding domain-containing protein</fullName>
    </recommendedName>
</protein>
<dbReference type="GO" id="GO:0017150">
    <property type="term" value="F:tRNA dihydrouridine synthase activity"/>
    <property type="evidence" value="ECO:0007669"/>
    <property type="project" value="InterPro"/>
</dbReference>
<evidence type="ECO:0000256" key="7">
    <source>
        <dbReference type="ARBA" id="ARBA00022884"/>
    </source>
</evidence>
<keyword evidence="7" id="KW-0694">RNA-binding</keyword>
<evidence type="ECO:0000256" key="6">
    <source>
        <dbReference type="ARBA" id="ARBA00022857"/>
    </source>
</evidence>
<keyword evidence="5" id="KW-0819">tRNA processing</keyword>
<dbReference type="SUPFAM" id="SSF51395">
    <property type="entry name" value="FMN-linked oxidoreductases"/>
    <property type="match status" value="1"/>
</dbReference>
<dbReference type="InterPro" id="IPR018517">
    <property type="entry name" value="tRNA_hU_synthase_CS"/>
</dbReference>
<dbReference type="GO" id="GO:0000049">
    <property type="term" value="F:tRNA binding"/>
    <property type="evidence" value="ECO:0007669"/>
    <property type="project" value="UniProtKB-KW"/>
</dbReference>
<accession>A0A381WQZ4</accession>
<evidence type="ECO:0000313" key="10">
    <source>
        <dbReference type="EMBL" id="SVA54914.1"/>
    </source>
</evidence>
<keyword evidence="6" id="KW-0521">NADP</keyword>
<name>A0A381WQZ4_9ZZZZ</name>
<keyword evidence="4" id="KW-0288">FMN</keyword>
<dbReference type="PANTHER" id="PTHR42907:SF1">
    <property type="entry name" value="FMN-LINKED OXIDOREDUCTASES SUPERFAMILY PROTEIN"/>
    <property type="match status" value="1"/>
</dbReference>
<dbReference type="Gene3D" id="3.20.20.70">
    <property type="entry name" value="Aldolase class I"/>
    <property type="match status" value="1"/>
</dbReference>
<organism evidence="10">
    <name type="scientific">marine metagenome</name>
    <dbReference type="NCBI Taxonomy" id="408172"/>
    <lineage>
        <taxon>unclassified sequences</taxon>
        <taxon>metagenomes</taxon>
        <taxon>ecological metagenomes</taxon>
    </lineage>
</organism>